<keyword evidence="1" id="KW-1133">Transmembrane helix</keyword>
<dbReference type="AlphaFoldDB" id="A0AAU8FF34"/>
<feature type="transmembrane region" description="Helical" evidence="1">
    <location>
        <begin position="21"/>
        <end position="41"/>
    </location>
</feature>
<proteinExistence type="predicted"/>
<evidence type="ECO:0000313" key="2">
    <source>
        <dbReference type="EMBL" id="XCH23135.1"/>
    </source>
</evidence>
<accession>A0AAU8FF34</accession>
<dbReference type="EMBL" id="CP159289">
    <property type="protein sequence ID" value="XCH23135.1"/>
    <property type="molecule type" value="Genomic_DNA"/>
</dbReference>
<reference evidence="2" key="1">
    <citation type="submission" date="2024-06" db="EMBL/GenBank/DDBJ databases">
        <title>Sequencing and assembly of the genome of Dyadobacter sp. strain 676, a symbiont of Cyamopsis tetragonoloba.</title>
        <authorList>
            <person name="Guro P."/>
            <person name="Sazanova A."/>
            <person name="Kuznetsova I."/>
            <person name="Belimov A."/>
            <person name="Safronova V."/>
        </authorList>
    </citation>
    <scope>NUCLEOTIDE SEQUENCE</scope>
    <source>
        <strain evidence="2">676</strain>
    </source>
</reference>
<dbReference type="RefSeq" id="WP_353718461.1">
    <property type="nucleotide sequence ID" value="NZ_CP159289.1"/>
</dbReference>
<keyword evidence="1" id="KW-0472">Membrane</keyword>
<protein>
    <submittedName>
        <fullName evidence="2">Uncharacterized protein</fullName>
    </submittedName>
</protein>
<organism evidence="2">
    <name type="scientific">Dyadobacter sp. 676</name>
    <dbReference type="NCBI Taxonomy" id="3088362"/>
    <lineage>
        <taxon>Bacteria</taxon>
        <taxon>Pseudomonadati</taxon>
        <taxon>Bacteroidota</taxon>
        <taxon>Cytophagia</taxon>
        <taxon>Cytophagales</taxon>
        <taxon>Spirosomataceae</taxon>
        <taxon>Dyadobacter</taxon>
    </lineage>
</organism>
<keyword evidence="1" id="KW-0812">Transmembrane</keyword>
<sequence>MLIYRTGGGITMPRGARQVPSGLVVFGIATNISSLTGLAFYQTDPARNENIGGKIDTKTTPAYR</sequence>
<name>A0AAU8FF34_9BACT</name>
<gene>
    <name evidence="2" type="ORF">ABV298_22800</name>
</gene>
<evidence type="ECO:0000256" key="1">
    <source>
        <dbReference type="SAM" id="Phobius"/>
    </source>
</evidence>